<dbReference type="GO" id="GO:0015631">
    <property type="term" value="F:tubulin binding"/>
    <property type="evidence" value="ECO:0007669"/>
    <property type="project" value="TreeGrafter"/>
</dbReference>
<feature type="compositionally biased region" description="Polar residues" evidence="2">
    <location>
        <begin position="20"/>
        <end position="37"/>
    </location>
</feature>
<evidence type="ECO:0000313" key="4">
    <source>
        <dbReference type="Proteomes" id="UP000694393"/>
    </source>
</evidence>
<feature type="compositionally biased region" description="Basic and acidic residues" evidence="2">
    <location>
        <begin position="38"/>
        <end position="49"/>
    </location>
</feature>
<evidence type="ECO:0000313" key="3">
    <source>
        <dbReference type="Ensembl" id="ENSPCEP00000016390.1"/>
    </source>
</evidence>
<dbReference type="GO" id="GO:0005813">
    <property type="term" value="C:centrosome"/>
    <property type="evidence" value="ECO:0007669"/>
    <property type="project" value="TreeGrafter"/>
</dbReference>
<dbReference type="GO" id="GO:0060271">
    <property type="term" value="P:cilium assembly"/>
    <property type="evidence" value="ECO:0007669"/>
    <property type="project" value="TreeGrafter"/>
</dbReference>
<sequence length="163" mass="18485">FRGQKHDKDYSSDESGVLPNHSNSRISDSQRSASCTNRNKDEFDDERTWTDLEENEIQHEVPKNDIIKVPSLTDYCNKIEMAAPDKTIKRKVASIKKGNDLPKQSVTDCDASAPPTSDLMMKLFPSLKPKQKPDCHARNETKSNVRQEEPGGMRIIYTHIALL</sequence>
<dbReference type="GO" id="GO:0005814">
    <property type="term" value="C:centriole"/>
    <property type="evidence" value="ECO:0007669"/>
    <property type="project" value="TreeGrafter"/>
</dbReference>
<evidence type="ECO:0000256" key="1">
    <source>
        <dbReference type="ARBA" id="ARBA00005627"/>
    </source>
</evidence>
<feature type="region of interest" description="Disordered" evidence="2">
    <location>
        <begin position="1"/>
        <end position="49"/>
    </location>
</feature>
<dbReference type="Proteomes" id="UP000694393">
    <property type="component" value="Unplaced"/>
</dbReference>
<protein>
    <submittedName>
        <fullName evidence="3">Uncharacterized protein</fullName>
    </submittedName>
</protein>
<reference evidence="3" key="2">
    <citation type="submission" date="2025-09" db="UniProtKB">
        <authorList>
            <consortium name="Ensembl"/>
        </authorList>
    </citation>
    <scope>IDENTIFICATION</scope>
</reference>
<dbReference type="InterPro" id="IPR026581">
    <property type="entry name" value="TCP10L/CENPJ"/>
</dbReference>
<dbReference type="PANTHER" id="PTHR10331">
    <property type="entry name" value="T COMPLEX PROTEIN 10"/>
    <property type="match status" value="1"/>
</dbReference>
<dbReference type="AlphaFoldDB" id="A0A8C8S5J4"/>
<dbReference type="Ensembl" id="ENSPCET00000016963.1">
    <property type="protein sequence ID" value="ENSPCEP00000016390.1"/>
    <property type="gene ID" value="ENSPCEG00000012888.1"/>
</dbReference>
<feature type="compositionally biased region" description="Basic and acidic residues" evidence="2">
    <location>
        <begin position="1"/>
        <end position="11"/>
    </location>
</feature>
<reference evidence="3" key="1">
    <citation type="submission" date="2025-08" db="UniProtKB">
        <authorList>
            <consortium name="Ensembl"/>
        </authorList>
    </citation>
    <scope>IDENTIFICATION</scope>
</reference>
<dbReference type="PANTHER" id="PTHR10331:SF23">
    <property type="entry name" value="CENTROMERE PROTEIN J"/>
    <property type="match status" value="1"/>
</dbReference>
<comment type="similarity">
    <text evidence="1">Belongs to the TCP10 family.</text>
</comment>
<organism evidence="3 4">
    <name type="scientific">Pelusios castaneus</name>
    <name type="common">West African mud turtle</name>
    <dbReference type="NCBI Taxonomy" id="367368"/>
    <lineage>
        <taxon>Eukaryota</taxon>
        <taxon>Metazoa</taxon>
        <taxon>Chordata</taxon>
        <taxon>Craniata</taxon>
        <taxon>Vertebrata</taxon>
        <taxon>Euteleostomi</taxon>
        <taxon>Archelosauria</taxon>
        <taxon>Testudinata</taxon>
        <taxon>Testudines</taxon>
        <taxon>Pleurodira</taxon>
        <taxon>Pelomedusidae</taxon>
        <taxon>Pelusios</taxon>
    </lineage>
</organism>
<name>A0A8C8S5J4_9SAUR</name>
<dbReference type="GO" id="GO:0061511">
    <property type="term" value="P:centriole elongation"/>
    <property type="evidence" value="ECO:0007669"/>
    <property type="project" value="TreeGrafter"/>
</dbReference>
<accession>A0A8C8S5J4</accession>
<evidence type="ECO:0000256" key="2">
    <source>
        <dbReference type="SAM" id="MobiDB-lite"/>
    </source>
</evidence>
<proteinExistence type="inferred from homology"/>
<keyword evidence="4" id="KW-1185">Reference proteome</keyword>
<feature type="compositionally biased region" description="Basic and acidic residues" evidence="2">
    <location>
        <begin position="131"/>
        <end position="149"/>
    </location>
</feature>
<feature type="region of interest" description="Disordered" evidence="2">
    <location>
        <begin position="129"/>
        <end position="149"/>
    </location>
</feature>